<keyword evidence="5" id="KW-1185">Reference proteome</keyword>
<organism evidence="4 5">
    <name type="scientific">Larkinella rosea</name>
    <dbReference type="NCBI Taxonomy" id="2025312"/>
    <lineage>
        <taxon>Bacteria</taxon>
        <taxon>Pseudomonadati</taxon>
        <taxon>Bacteroidota</taxon>
        <taxon>Cytophagia</taxon>
        <taxon>Cytophagales</taxon>
        <taxon>Spirosomataceae</taxon>
        <taxon>Larkinella</taxon>
    </lineage>
</organism>
<comment type="similarity">
    <text evidence="2">Belongs to the DapA family.</text>
</comment>
<evidence type="ECO:0000313" key="4">
    <source>
        <dbReference type="EMBL" id="RRB05040.1"/>
    </source>
</evidence>
<dbReference type="GO" id="GO:0019262">
    <property type="term" value="P:N-acetylneuraminate catabolic process"/>
    <property type="evidence" value="ECO:0007669"/>
    <property type="project" value="TreeGrafter"/>
</dbReference>
<evidence type="ECO:0000313" key="5">
    <source>
        <dbReference type="Proteomes" id="UP000271925"/>
    </source>
</evidence>
<dbReference type="GO" id="GO:0005829">
    <property type="term" value="C:cytosol"/>
    <property type="evidence" value="ECO:0007669"/>
    <property type="project" value="TreeGrafter"/>
</dbReference>
<accession>A0A3P1BVA6</accession>
<feature type="active site" description="Proton donor/acceptor" evidence="3">
    <location>
        <position position="152"/>
    </location>
</feature>
<keyword evidence="1 2" id="KW-0456">Lyase</keyword>
<dbReference type="EMBL" id="RQJO01000008">
    <property type="protein sequence ID" value="RRB05040.1"/>
    <property type="molecule type" value="Genomic_DNA"/>
</dbReference>
<gene>
    <name evidence="4" type="ORF">EHT25_15115</name>
</gene>
<dbReference type="Pfam" id="PF00701">
    <property type="entry name" value="DHDPS"/>
    <property type="match status" value="1"/>
</dbReference>
<comment type="caution">
    <text evidence="4">The sequence shown here is derived from an EMBL/GenBank/DDBJ whole genome shotgun (WGS) entry which is preliminary data.</text>
</comment>
<dbReference type="InterPro" id="IPR013785">
    <property type="entry name" value="Aldolase_TIM"/>
</dbReference>
<dbReference type="PANTHER" id="PTHR42849:SF1">
    <property type="entry name" value="N-ACETYLNEURAMINATE LYASE"/>
    <property type="match status" value="1"/>
</dbReference>
<name>A0A3P1BVA6_9BACT</name>
<dbReference type="OrthoDB" id="9778880at2"/>
<sequence>MEKPARNRIAGKPLEAADIRGNWATLMLPIDDDESIHFARLADEIDALIGFGVDGIYSNGTAGEFYNQTETEFDRIHELLAQKCHAAGMPFQIGVSHMSPVLSLERLKRSLKWEPGAVQVILPDWFPTIEAEQIAFLRKMAAVSETVRLVLYNPPHAKVRLTPEEFGRLKDAVPQLVGVKVPGGSADWYAQMRQYMIKLSVFVPGHVLATGVREGAHGAYSNVACLHPQVAQDWYNLMQTDLETALEWEARIQQFMNEFIAPYITEHRYPNPACDKLLAVVGGWATVGSRLRWPYRFIPETEAGRVREAAQRLIPEFFPTNENRSPYVA</sequence>
<dbReference type="PANTHER" id="PTHR42849">
    <property type="entry name" value="N-ACETYLNEURAMINATE LYASE"/>
    <property type="match status" value="1"/>
</dbReference>
<reference evidence="4 5" key="1">
    <citation type="submission" date="2018-11" db="EMBL/GenBank/DDBJ databases">
        <authorList>
            <person name="Zhou Z."/>
            <person name="Wang G."/>
        </authorList>
    </citation>
    <scope>NUCLEOTIDE SEQUENCE [LARGE SCALE GENOMIC DNA]</scope>
    <source>
        <strain evidence="4 5">KCTC52004</strain>
    </source>
</reference>
<dbReference type="CDD" id="cd00408">
    <property type="entry name" value="DHDPS-like"/>
    <property type="match status" value="1"/>
</dbReference>
<dbReference type="SMART" id="SM01130">
    <property type="entry name" value="DHDPS"/>
    <property type="match status" value="1"/>
</dbReference>
<dbReference type="Gene3D" id="3.20.20.70">
    <property type="entry name" value="Aldolase class I"/>
    <property type="match status" value="1"/>
</dbReference>
<proteinExistence type="inferred from homology"/>
<dbReference type="GO" id="GO:0008747">
    <property type="term" value="F:N-acetylneuraminate lyase activity"/>
    <property type="evidence" value="ECO:0007669"/>
    <property type="project" value="TreeGrafter"/>
</dbReference>
<dbReference type="Proteomes" id="UP000271925">
    <property type="component" value="Unassembled WGS sequence"/>
</dbReference>
<dbReference type="PIRSF" id="PIRSF001365">
    <property type="entry name" value="DHDPS"/>
    <property type="match status" value="1"/>
</dbReference>
<evidence type="ECO:0000256" key="2">
    <source>
        <dbReference type="PIRNR" id="PIRNR001365"/>
    </source>
</evidence>
<feature type="active site" description="Schiff-base intermediate with substrate" evidence="3">
    <location>
        <position position="180"/>
    </location>
</feature>
<evidence type="ECO:0000256" key="3">
    <source>
        <dbReference type="PIRSR" id="PIRSR001365-1"/>
    </source>
</evidence>
<dbReference type="InterPro" id="IPR002220">
    <property type="entry name" value="DapA-like"/>
</dbReference>
<protein>
    <submittedName>
        <fullName evidence="4">Dihydrodipicolinate synthase family protein</fullName>
    </submittedName>
</protein>
<dbReference type="AlphaFoldDB" id="A0A3P1BVA6"/>
<evidence type="ECO:0000256" key="1">
    <source>
        <dbReference type="ARBA" id="ARBA00023239"/>
    </source>
</evidence>
<dbReference type="SUPFAM" id="SSF51569">
    <property type="entry name" value="Aldolase"/>
    <property type="match status" value="1"/>
</dbReference>